<dbReference type="Proteomes" id="UP000460272">
    <property type="component" value="Unassembled WGS sequence"/>
</dbReference>
<accession>A0A6P2BV28</accession>
<dbReference type="Pfam" id="PF12900">
    <property type="entry name" value="Pyridox_ox_2"/>
    <property type="match status" value="1"/>
</dbReference>
<dbReference type="InterPro" id="IPR012349">
    <property type="entry name" value="Split_barrel_FMN-bd"/>
</dbReference>
<dbReference type="SUPFAM" id="SSF50475">
    <property type="entry name" value="FMN-binding split barrel"/>
    <property type="match status" value="1"/>
</dbReference>
<dbReference type="PANTHER" id="PTHR34071">
    <property type="entry name" value="5-NITROIMIDAZOLE ANTIBIOTICS RESISTANCE PROTEIN, NIMA-FAMILY-RELATED PROTEIN-RELATED"/>
    <property type="match status" value="1"/>
</dbReference>
<dbReference type="OrthoDB" id="116031at2"/>
<dbReference type="AlphaFoldDB" id="A0A6P2BV28"/>
<dbReference type="Gene3D" id="2.30.110.10">
    <property type="entry name" value="Electron Transport, Fmn-binding Protein, Chain A"/>
    <property type="match status" value="1"/>
</dbReference>
<dbReference type="RefSeq" id="WP_145859357.1">
    <property type="nucleotide sequence ID" value="NZ_RPFW01000007.1"/>
</dbReference>
<dbReference type="InterPro" id="IPR024747">
    <property type="entry name" value="Pyridox_Oxase-rel"/>
</dbReference>
<gene>
    <name evidence="1" type="ORF">EAS64_32755</name>
</gene>
<name>A0A6P2BV28_9ACTN</name>
<keyword evidence="2" id="KW-1185">Reference proteome</keyword>
<dbReference type="PANTHER" id="PTHR34071:SF2">
    <property type="entry name" value="FLAVIN-NUCLEOTIDE-BINDING PROTEIN"/>
    <property type="match status" value="1"/>
</dbReference>
<evidence type="ECO:0000313" key="1">
    <source>
        <dbReference type="EMBL" id="TVZ01073.1"/>
    </source>
</evidence>
<sequence length="216" mass="22996">MSSRIDRGRTAITRLPEYASADREALDRLLDEQIMGHVGLVRPDGYPVVLPTAIARDGGRLLLHGSTGSPWMRAAASGAPVCVQVTAADAIIVARSAFESSLRYRSAVLFGVCESLDGEQKQAALDVLTEHLIPGRTREVRRPTAKELAATLVLALPIAEWSLKISDGWSEDPESDIAGDAWAGVLPIVTGYGEPVAAPDLRPGIAVPASVRQLAR</sequence>
<evidence type="ECO:0000313" key="2">
    <source>
        <dbReference type="Proteomes" id="UP000460272"/>
    </source>
</evidence>
<reference evidence="1 2" key="1">
    <citation type="submission" date="2018-11" db="EMBL/GenBank/DDBJ databases">
        <title>Trebonia kvetii gen.nov., sp.nov., a novel acidophilic actinobacterium, and proposal of the new actinobacterial family Treboniaceae fam. nov.</title>
        <authorList>
            <person name="Rapoport D."/>
            <person name="Sagova-Mareckova M."/>
            <person name="Sedlacek I."/>
            <person name="Provaznik J."/>
            <person name="Kralova S."/>
            <person name="Pavlinic D."/>
            <person name="Benes V."/>
            <person name="Kopecky J."/>
        </authorList>
    </citation>
    <scope>NUCLEOTIDE SEQUENCE [LARGE SCALE GENOMIC DNA]</scope>
    <source>
        <strain evidence="1 2">15Tr583</strain>
    </source>
</reference>
<proteinExistence type="predicted"/>
<organism evidence="1 2">
    <name type="scientific">Trebonia kvetii</name>
    <dbReference type="NCBI Taxonomy" id="2480626"/>
    <lineage>
        <taxon>Bacteria</taxon>
        <taxon>Bacillati</taxon>
        <taxon>Actinomycetota</taxon>
        <taxon>Actinomycetes</taxon>
        <taxon>Streptosporangiales</taxon>
        <taxon>Treboniaceae</taxon>
        <taxon>Trebonia</taxon>
    </lineage>
</organism>
<protein>
    <submittedName>
        <fullName evidence="1">Pyridoxamine 5'-phosphate oxidase family protein</fullName>
    </submittedName>
</protein>
<comment type="caution">
    <text evidence="1">The sequence shown here is derived from an EMBL/GenBank/DDBJ whole genome shotgun (WGS) entry which is preliminary data.</text>
</comment>
<dbReference type="EMBL" id="RPFW01000007">
    <property type="protein sequence ID" value="TVZ01073.1"/>
    <property type="molecule type" value="Genomic_DNA"/>
</dbReference>